<dbReference type="SUPFAM" id="SSF46938">
    <property type="entry name" value="CRAL/TRIO N-terminal domain"/>
    <property type="match status" value="1"/>
</dbReference>
<dbReference type="InterPro" id="IPR011074">
    <property type="entry name" value="CRAL/TRIO_N_dom"/>
</dbReference>
<reference evidence="3" key="1">
    <citation type="submission" date="2025-08" db="UniProtKB">
        <authorList>
            <consortium name="RefSeq"/>
        </authorList>
    </citation>
    <scope>IDENTIFICATION</scope>
    <source>
        <tissue evidence="3">Entire body</tissue>
    </source>
</reference>
<dbReference type="Proteomes" id="UP000192223">
    <property type="component" value="Unplaced"/>
</dbReference>
<keyword evidence="2" id="KW-1185">Reference proteome</keyword>
<dbReference type="STRING" id="224129.A0A1W4WYW5"/>
<gene>
    <name evidence="3" type="primary">LOC108737142</name>
</gene>
<dbReference type="GO" id="GO:0016020">
    <property type="term" value="C:membrane"/>
    <property type="evidence" value="ECO:0007669"/>
    <property type="project" value="TreeGrafter"/>
</dbReference>
<dbReference type="RefSeq" id="XP_018325338.1">
    <property type="nucleotide sequence ID" value="XM_018469836.2"/>
</dbReference>
<protein>
    <submittedName>
        <fullName evidence="3">Clavesin-2-like isoform X1</fullName>
    </submittedName>
</protein>
<sequence length="145" mass="17045">MYTESVSDNIKTITSYCRVMTTTSLIISSFPWKSTLNKDKTGKDEDYTDLRSNIDKIAEKDLRETKSTKEQSLIQLKEWIKKNKNIDNCLVDDAFLLRFLRVKKYSIPMAQQVLLKYLNLRKRFKSMFYDLDYLDPSVYEIISGG</sequence>
<accession>A0A1W4WYW5</accession>
<dbReference type="OrthoDB" id="1434354at2759"/>
<dbReference type="PANTHER" id="PTHR10174:SF120">
    <property type="entry name" value="CELLULAR RETINALDEHYDE BINDING PROTEIN"/>
    <property type="match status" value="1"/>
</dbReference>
<dbReference type="AlphaFoldDB" id="A0A1W4WYW5"/>
<evidence type="ECO:0000313" key="2">
    <source>
        <dbReference type="Proteomes" id="UP000192223"/>
    </source>
</evidence>
<proteinExistence type="predicted"/>
<dbReference type="Gene3D" id="1.10.8.20">
    <property type="entry name" value="N-terminal domain of phosphatidylinositol transfer protein sec14p"/>
    <property type="match status" value="1"/>
</dbReference>
<dbReference type="SMART" id="SM01100">
    <property type="entry name" value="CRAL_TRIO_N"/>
    <property type="match status" value="1"/>
</dbReference>
<organism evidence="2 3">
    <name type="scientific">Agrilus planipennis</name>
    <name type="common">Emerald ash borer</name>
    <name type="synonym">Agrilus marcopoli</name>
    <dbReference type="NCBI Taxonomy" id="224129"/>
    <lineage>
        <taxon>Eukaryota</taxon>
        <taxon>Metazoa</taxon>
        <taxon>Ecdysozoa</taxon>
        <taxon>Arthropoda</taxon>
        <taxon>Hexapoda</taxon>
        <taxon>Insecta</taxon>
        <taxon>Pterygota</taxon>
        <taxon>Neoptera</taxon>
        <taxon>Endopterygota</taxon>
        <taxon>Coleoptera</taxon>
        <taxon>Polyphaga</taxon>
        <taxon>Elateriformia</taxon>
        <taxon>Buprestoidea</taxon>
        <taxon>Buprestidae</taxon>
        <taxon>Agrilinae</taxon>
        <taxon>Agrilus</taxon>
    </lineage>
</organism>
<dbReference type="GeneID" id="108737142"/>
<dbReference type="PANTHER" id="PTHR10174">
    <property type="entry name" value="ALPHA-TOCOPHEROL TRANSFER PROTEIN-RELATED"/>
    <property type="match status" value="1"/>
</dbReference>
<dbReference type="KEGG" id="apln:108737142"/>
<name>A0A1W4WYW5_AGRPL</name>
<evidence type="ECO:0000313" key="3">
    <source>
        <dbReference type="RefSeq" id="XP_018325338.1"/>
    </source>
</evidence>
<dbReference type="InterPro" id="IPR036273">
    <property type="entry name" value="CRAL/TRIO_N_dom_sf"/>
</dbReference>
<evidence type="ECO:0000259" key="1">
    <source>
        <dbReference type="SMART" id="SM01100"/>
    </source>
</evidence>
<feature type="domain" description="CRAL/TRIO N-terminal" evidence="1">
    <location>
        <begin position="92"/>
        <end position="117"/>
    </location>
</feature>
<dbReference type="InParanoid" id="A0A1W4WYW5"/>
<dbReference type="GO" id="GO:1902936">
    <property type="term" value="F:phosphatidylinositol bisphosphate binding"/>
    <property type="evidence" value="ECO:0007669"/>
    <property type="project" value="TreeGrafter"/>
</dbReference>